<accession>A0A0A6UE68</accession>
<gene>
    <name evidence="2" type="ORF">MB27_34520</name>
</gene>
<evidence type="ECO:0000313" key="3">
    <source>
        <dbReference type="Proteomes" id="UP000054537"/>
    </source>
</evidence>
<sequence>MVVAAQAPSGDSRVRLGTPDSGRSRVTVQSAFSTSARYVVTKPGFAYRQTAAPSREYTRSQRARVNARAPPGSASGTTATRP</sequence>
<feature type="region of interest" description="Disordered" evidence="1">
    <location>
        <begin position="51"/>
        <end position="82"/>
    </location>
</feature>
<protein>
    <submittedName>
        <fullName evidence="2">Uncharacterized protein</fullName>
    </submittedName>
</protein>
<evidence type="ECO:0000256" key="1">
    <source>
        <dbReference type="SAM" id="MobiDB-lite"/>
    </source>
</evidence>
<keyword evidence="3" id="KW-1185">Reference proteome</keyword>
<name>A0A0A6UE68_ACTUT</name>
<dbReference type="STRING" id="1869.MB27_34520"/>
<dbReference type="EMBL" id="JRTT01000131">
    <property type="protein sequence ID" value="KHD73353.1"/>
    <property type="molecule type" value="Genomic_DNA"/>
</dbReference>
<organism evidence="2 3">
    <name type="scientific">Actinoplanes utahensis</name>
    <dbReference type="NCBI Taxonomy" id="1869"/>
    <lineage>
        <taxon>Bacteria</taxon>
        <taxon>Bacillati</taxon>
        <taxon>Actinomycetota</taxon>
        <taxon>Actinomycetes</taxon>
        <taxon>Micromonosporales</taxon>
        <taxon>Micromonosporaceae</taxon>
        <taxon>Actinoplanes</taxon>
    </lineage>
</organism>
<comment type="caution">
    <text evidence="2">The sequence shown here is derived from an EMBL/GenBank/DDBJ whole genome shotgun (WGS) entry which is preliminary data.</text>
</comment>
<proteinExistence type="predicted"/>
<evidence type="ECO:0000313" key="2">
    <source>
        <dbReference type="EMBL" id="KHD73353.1"/>
    </source>
</evidence>
<feature type="region of interest" description="Disordered" evidence="1">
    <location>
        <begin position="1"/>
        <end position="28"/>
    </location>
</feature>
<dbReference type="Proteomes" id="UP000054537">
    <property type="component" value="Unassembled WGS sequence"/>
</dbReference>
<reference evidence="2 3" key="1">
    <citation type="submission" date="2014-10" db="EMBL/GenBank/DDBJ databases">
        <title>Draft genome sequence of Actinoplanes utahensis NRRL 12052.</title>
        <authorList>
            <person name="Velasco-Bucheli B."/>
            <person name="del Cerro C."/>
            <person name="Hormigo D."/>
            <person name="Garcia J.L."/>
            <person name="Acebal C."/>
            <person name="Arroyo M."/>
            <person name="de la Mata I."/>
        </authorList>
    </citation>
    <scope>NUCLEOTIDE SEQUENCE [LARGE SCALE GENOMIC DNA]</scope>
    <source>
        <strain evidence="2 3">NRRL 12052</strain>
    </source>
</reference>
<dbReference type="AlphaFoldDB" id="A0A0A6UE68"/>